<dbReference type="EMBL" id="JAPFFF010000001">
    <property type="protein sequence ID" value="KAK8898761.1"/>
    <property type="molecule type" value="Genomic_DNA"/>
</dbReference>
<sequence length="728" mass="83328">MIYACYQLKTPKKYSILIWFSGNLDFNISLFEREIQYMRGDTHRRSQAPKKKKHNTTDSIEYPDIVPFSSFSAISIECPPQDFDLRCPPQFIPKRIPNPPTERDQATLPLPKKFKIKKKIENQNKKDIMYQFSSKVLPSSKNIISDFDVVHPISTQALVSTDGVRQIIQYRQPKIIDLLTPQIKPTFTKPDRHDDISLPQTFVSLSFNEKPMNVEKYVNYLFKSVIAPSHHIEDFDVGLAKPQLRNQKGPQLPLPTLPSITNISVLNSSIAYFEKLNLDPSHTNVYNDNFDASFFMPKKDNLPKYITNPSQLSLLEGEYVVIECIERNPIIRPLIGMSAQLNVIIDARQNIDFNNPERQHPYDKRIPVTQITSTSIQPFVAPIPKDTFVLEMSSSVSTSAISPHKSRSTDFILVPSPESQDGKIITLYLLPMPEQTYLSTSPESTVIIPRPKVRNIGQLLNHFQESPLPSSEELCKARSIIEGILELDAKGIERRAPPSITLSNMEKLSTLPPRIRALVGQYLRNLRATPWIRSSVIARARLGLTKSLAEIINADNQKNDKFVKNHKNDKNQLNSNENKKSSNERKKMQMESKEKLRSELAASFENNLMFIQSSTENENDMMMDLTFMDEDDEENWNEVLDDIELDDVKGMENDPATSKTKINWEALGLGNLPMRKVMKVIDYQLADGQVSSSISWVRDKKEIHEEQVRIRRSRNRRSRASNSEKGDD</sequence>
<feature type="compositionally biased region" description="Basic and acidic residues" evidence="1">
    <location>
        <begin position="577"/>
        <end position="595"/>
    </location>
</feature>
<name>A0ABR2L6W5_9EUKA</name>
<protein>
    <submittedName>
        <fullName evidence="2">Uncharacterized protein</fullName>
    </submittedName>
</protein>
<evidence type="ECO:0000313" key="2">
    <source>
        <dbReference type="EMBL" id="KAK8898761.1"/>
    </source>
</evidence>
<keyword evidence="3" id="KW-1185">Reference proteome</keyword>
<evidence type="ECO:0000313" key="3">
    <source>
        <dbReference type="Proteomes" id="UP001470230"/>
    </source>
</evidence>
<feature type="compositionally biased region" description="Basic and acidic residues" evidence="1">
    <location>
        <begin position="559"/>
        <end position="570"/>
    </location>
</feature>
<evidence type="ECO:0000256" key="1">
    <source>
        <dbReference type="SAM" id="MobiDB-lite"/>
    </source>
</evidence>
<dbReference type="Proteomes" id="UP001470230">
    <property type="component" value="Unassembled WGS sequence"/>
</dbReference>
<comment type="caution">
    <text evidence="2">The sequence shown here is derived from an EMBL/GenBank/DDBJ whole genome shotgun (WGS) entry which is preliminary data.</text>
</comment>
<proteinExistence type="predicted"/>
<accession>A0ABR2L6W5</accession>
<organism evidence="2 3">
    <name type="scientific">Tritrichomonas musculus</name>
    <dbReference type="NCBI Taxonomy" id="1915356"/>
    <lineage>
        <taxon>Eukaryota</taxon>
        <taxon>Metamonada</taxon>
        <taxon>Parabasalia</taxon>
        <taxon>Tritrichomonadida</taxon>
        <taxon>Tritrichomonadidae</taxon>
        <taxon>Tritrichomonas</taxon>
    </lineage>
</organism>
<feature type="compositionally biased region" description="Basic residues" evidence="1">
    <location>
        <begin position="710"/>
        <end position="719"/>
    </location>
</feature>
<reference evidence="2 3" key="1">
    <citation type="submission" date="2024-04" db="EMBL/GenBank/DDBJ databases">
        <title>Tritrichomonas musculus Genome.</title>
        <authorList>
            <person name="Alves-Ferreira E."/>
            <person name="Grigg M."/>
            <person name="Lorenzi H."/>
            <person name="Galac M."/>
        </authorList>
    </citation>
    <scope>NUCLEOTIDE SEQUENCE [LARGE SCALE GENOMIC DNA]</scope>
    <source>
        <strain evidence="2 3">EAF2021</strain>
    </source>
</reference>
<feature type="region of interest" description="Disordered" evidence="1">
    <location>
        <begin position="559"/>
        <end position="595"/>
    </location>
</feature>
<gene>
    <name evidence="2" type="ORF">M9Y10_001053</name>
</gene>
<feature type="region of interest" description="Disordered" evidence="1">
    <location>
        <begin position="707"/>
        <end position="728"/>
    </location>
</feature>